<name>A0A7W7WX35_9PSEU</name>
<reference evidence="1 2" key="1">
    <citation type="submission" date="2020-08" db="EMBL/GenBank/DDBJ databases">
        <title>Sequencing the genomes of 1000 actinobacteria strains.</title>
        <authorList>
            <person name="Klenk H.-P."/>
        </authorList>
    </citation>
    <scope>NUCLEOTIDE SEQUENCE [LARGE SCALE GENOMIC DNA]</scope>
    <source>
        <strain evidence="1 2">DSM 45084</strain>
    </source>
</reference>
<comment type="caution">
    <text evidence="1">The sequence shown here is derived from an EMBL/GenBank/DDBJ whole genome shotgun (WGS) entry which is preliminary data.</text>
</comment>
<dbReference type="EMBL" id="JACHJS010000001">
    <property type="protein sequence ID" value="MBB4966721.1"/>
    <property type="molecule type" value="Genomic_DNA"/>
</dbReference>
<proteinExistence type="predicted"/>
<keyword evidence="2" id="KW-1185">Reference proteome</keyword>
<dbReference type="AlphaFoldDB" id="A0A7W7WX35"/>
<sequence>MGEFVPDADDDRQRFLRVVVLVGVLVVGRAEDEVPVDDPGRDEVLDVEPFDHVEVEDVARQAEQDARETRQVLARWGVFVR</sequence>
<dbReference type="Proteomes" id="UP000542674">
    <property type="component" value="Unassembled WGS sequence"/>
</dbReference>
<protein>
    <submittedName>
        <fullName evidence="1">Uncharacterized protein</fullName>
    </submittedName>
</protein>
<dbReference type="RefSeq" id="WP_184670928.1">
    <property type="nucleotide sequence ID" value="NZ_BAABAI010000022.1"/>
</dbReference>
<accession>A0A7W7WX35</accession>
<evidence type="ECO:0000313" key="2">
    <source>
        <dbReference type="Proteomes" id="UP000542674"/>
    </source>
</evidence>
<organism evidence="1 2">
    <name type="scientific">Saccharothrix violaceirubra</name>
    <dbReference type="NCBI Taxonomy" id="413306"/>
    <lineage>
        <taxon>Bacteria</taxon>
        <taxon>Bacillati</taxon>
        <taxon>Actinomycetota</taxon>
        <taxon>Actinomycetes</taxon>
        <taxon>Pseudonocardiales</taxon>
        <taxon>Pseudonocardiaceae</taxon>
        <taxon>Saccharothrix</taxon>
    </lineage>
</organism>
<gene>
    <name evidence="1" type="ORF">F4559_004080</name>
</gene>
<evidence type="ECO:0000313" key="1">
    <source>
        <dbReference type="EMBL" id="MBB4966721.1"/>
    </source>
</evidence>